<dbReference type="InterPro" id="IPR018108">
    <property type="entry name" value="MCP_transmembrane"/>
</dbReference>
<evidence type="ECO:0000256" key="2">
    <source>
        <dbReference type="ARBA" id="ARBA00006375"/>
    </source>
</evidence>
<keyword evidence="13" id="KW-1185">Reference proteome</keyword>
<dbReference type="InterPro" id="IPR023395">
    <property type="entry name" value="MCP_dom_sf"/>
</dbReference>
<dbReference type="AlphaFoldDB" id="A0AA89BYX3"/>
<dbReference type="Proteomes" id="UP001186944">
    <property type="component" value="Unassembled WGS sequence"/>
</dbReference>
<dbReference type="GO" id="GO:0055085">
    <property type="term" value="P:transmembrane transport"/>
    <property type="evidence" value="ECO:0007669"/>
    <property type="project" value="InterPro"/>
</dbReference>
<evidence type="ECO:0000256" key="1">
    <source>
        <dbReference type="ARBA" id="ARBA00004448"/>
    </source>
</evidence>
<reference evidence="12" key="1">
    <citation type="submission" date="2019-08" db="EMBL/GenBank/DDBJ databases">
        <title>The improved chromosome-level genome for the pearl oyster Pinctada fucata martensii using PacBio sequencing and Hi-C.</title>
        <authorList>
            <person name="Zheng Z."/>
        </authorList>
    </citation>
    <scope>NUCLEOTIDE SEQUENCE</scope>
    <source>
        <strain evidence="12">ZZ-2019</strain>
        <tissue evidence="12">Adductor muscle</tissue>
    </source>
</reference>
<proteinExistence type="inferred from homology"/>
<dbReference type="InterPro" id="IPR002167">
    <property type="entry name" value="GDC-like"/>
</dbReference>
<feature type="region of interest" description="Disordered" evidence="11">
    <location>
        <begin position="20"/>
        <end position="51"/>
    </location>
</feature>
<evidence type="ECO:0000256" key="10">
    <source>
        <dbReference type="RuleBase" id="RU000488"/>
    </source>
</evidence>
<dbReference type="PRINTS" id="PR00926">
    <property type="entry name" value="MITOCARRIER"/>
</dbReference>
<gene>
    <name evidence="12" type="ORF">FSP39_017568</name>
</gene>
<protein>
    <recommendedName>
        <fullName evidence="14">Solute carrier family 25 member 42</fullName>
    </recommendedName>
</protein>
<evidence type="ECO:0000256" key="7">
    <source>
        <dbReference type="ARBA" id="ARBA00023128"/>
    </source>
</evidence>
<keyword evidence="5" id="KW-0677">Repeat</keyword>
<dbReference type="InterPro" id="IPR002067">
    <property type="entry name" value="MCP"/>
</dbReference>
<keyword evidence="8 9" id="KW-0472">Membrane</keyword>
<dbReference type="Gene3D" id="1.50.40.10">
    <property type="entry name" value="Mitochondrial carrier domain"/>
    <property type="match status" value="1"/>
</dbReference>
<evidence type="ECO:0000256" key="11">
    <source>
        <dbReference type="SAM" id="MobiDB-lite"/>
    </source>
</evidence>
<evidence type="ECO:0008006" key="14">
    <source>
        <dbReference type="Google" id="ProtNLM"/>
    </source>
</evidence>
<evidence type="ECO:0000256" key="3">
    <source>
        <dbReference type="ARBA" id="ARBA00022448"/>
    </source>
</evidence>
<feature type="repeat" description="Solcar" evidence="9">
    <location>
        <begin position="251"/>
        <end position="341"/>
    </location>
</feature>
<dbReference type="EMBL" id="VSWD01000008">
    <property type="protein sequence ID" value="KAK3095684.1"/>
    <property type="molecule type" value="Genomic_DNA"/>
</dbReference>
<keyword evidence="7" id="KW-0496">Mitochondrion</keyword>
<comment type="similarity">
    <text evidence="2 10">Belongs to the mitochondrial carrier (TC 2.A.29) family.</text>
</comment>
<organism evidence="12 13">
    <name type="scientific">Pinctada imbricata</name>
    <name type="common">Atlantic pearl-oyster</name>
    <name type="synonym">Pinctada martensii</name>
    <dbReference type="NCBI Taxonomy" id="66713"/>
    <lineage>
        <taxon>Eukaryota</taxon>
        <taxon>Metazoa</taxon>
        <taxon>Spiralia</taxon>
        <taxon>Lophotrochozoa</taxon>
        <taxon>Mollusca</taxon>
        <taxon>Bivalvia</taxon>
        <taxon>Autobranchia</taxon>
        <taxon>Pteriomorphia</taxon>
        <taxon>Pterioida</taxon>
        <taxon>Pterioidea</taxon>
        <taxon>Pteriidae</taxon>
        <taxon>Pinctada</taxon>
    </lineage>
</organism>
<evidence type="ECO:0000313" key="12">
    <source>
        <dbReference type="EMBL" id="KAK3095684.1"/>
    </source>
</evidence>
<evidence type="ECO:0000256" key="5">
    <source>
        <dbReference type="ARBA" id="ARBA00022737"/>
    </source>
</evidence>
<evidence type="ECO:0000256" key="6">
    <source>
        <dbReference type="ARBA" id="ARBA00022792"/>
    </source>
</evidence>
<keyword evidence="3 10" id="KW-0813">Transport</keyword>
<dbReference type="GO" id="GO:0005743">
    <property type="term" value="C:mitochondrial inner membrane"/>
    <property type="evidence" value="ECO:0007669"/>
    <property type="project" value="UniProtKB-SubCell"/>
</dbReference>
<comment type="caution">
    <text evidence="12">The sequence shown here is derived from an EMBL/GenBank/DDBJ whole genome shotgun (WGS) entry which is preliminary data.</text>
</comment>
<evidence type="ECO:0000256" key="4">
    <source>
        <dbReference type="ARBA" id="ARBA00022692"/>
    </source>
</evidence>
<evidence type="ECO:0000256" key="9">
    <source>
        <dbReference type="PROSITE-ProRule" id="PRU00282"/>
    </source>
</evidence>
<dbReference type="SUPFAM" id="SSF103506">
    <property type="entry name" value="Mitochondrial carrier"/>
    <property type="match status" value="1"/>
</dbReference>
<keyword evidence="4 9" id="KW-0812">Transmembrane</keyword>
<accession>A0AA89BYX3</accession>
<evidence type="ECO:0000313" key="13">
    <source>
        <dbReference type="Proteomes" id="UP001186944"/>
    </source>
</evidence>
<evidence type="ECO:0000256" key="8">
    <source>
        <dbReference type="ARBA" id="ARBA00023136"/>
    </source>
</evidence>
<dbReference type="Pfam" id="PF00153">
    <property type="entry name" value="Mito_carr"/>
    <property type="match status" value="3"/>
</dbReference>
<dbReference type="PROSITE" id="PS50920">
    <property type="entry name" value="SOLCAR"/>
    <property type="match status" value="3"/>
</dbReference>
<feature type="repeat" description="Solcar" evidence="9">
    <location>
        <begin position="60"/>
        <end position="146"/>
    </location>
</feature>
<sequence>MGVKIKDSLSVAESLKTSEKLIPPMTGRSNVSTDDTDTEISQEEQHHEEHKIHEKLPNYNKILTSLIAGAVAGAVAKTVIAPLDRAKINFQISNKQFSAREVYYFLKNTCRNEGKAKLWRGNSATMARIVPYAAIQYAAHEQYKQLLKTDQSKQHLPHHLRFLAGALAGVTSSAATYPLDLVRARMAVTAKDRYANFVQVFIKIYREEGIATLYRGFTPTVLGSIPYSGTSFFTYETLKKEHAGLFGGRDPTPVERLGMGAFAGLLGQSASYPLDIIRRRMQTAGVTGHSHDYKSILGTAKYVVKSEGYIKGLYKGLSMNWVKGPTAVGISFTVYDIILHWMRKFEIFHSDDDDGG</sequence>
<feature type="repeat" description="Solcar" evidence="9">
    <location>
        <begin position="156"/>
        <end position="241"/>
    </location>
</feature>
<name>A0AA89BYX3_PINIB</name>
<dbReference type="PRINTS" id="PR00928">
    <property type="entry name" value="GRAVESDC"/>
</dbReference>
<comment type="subcellular location">
    <subcellularLocation>
        <location evidence="1">Mitochondrion inner membrane</location>
        <topology evidence="1">Multi-pass membrane protein</topology>
    </subcellularLocation>
</comment>
<dbReference type="PANTHER" id="PTHR24089">
    <property type="entry name" value="SOLUTE CARRIER FAMILY 25"/>
    <property type="match status" value="1"/>
</dbReference>
<keyword evidence="6" id="KW-0999">Mitochondrion inner membrane</keyword>